<evidence type="ECO:0000256" key="1">
    <source>
        <dbReference type="ARBA" id="ARBA00008889"/>
    </source>
</evidence>
<evidence type="ECO:0000313" key="3">
    <source>
        <dbReference type="EMBL" id="PJF19052.1"/>
    </source>
</evidence>
<name>A0A2H9TMV8_9FUNG</name>
<dbReference type="FunFam" id="3.90.105.20:FF:000003">
    <property type="entry name" value="Ribosome assembly factor mrt4"/>
    <property type="match status" value="1"/>
</dbReference>
<comment type="caution">
    <text evidence="3">The sequence shown here is derived from an EMBL/GenBank/DDBJ whole genome shotgun (WGS) entry which is preliminary data.</text>
</comment>
<dbReference type="Proteomes" id="UP000240830">
    <property type="component" value="Unassembled WGS sequence"/>
</dbReference>
<dbReference type="GO" id="GO:0006364">
    <property type="term" value="P:rRNA processing"/>
    <property type="evidence" value="ECO:0007669"/>
    <property type="project" value="TreeGrafter"/>
</dbReference>
<dbReference type="STRING" id="1246581.A0A2H9TMV8"/>
<dbReference type="InterPro" id="IPR043164">
    <property type="entry name" value="Ribosomal_uL10-like_insert_sf"/>
</dbReference>
<dbReference type="Gene3D" id="3.90.105.20">
    <property type="match status" value="1"/>
</dbReference>
<dbReference type="GO" id="GO:0042273">
    <property type="term" value="P:ribosomal large subunit biogenesis"/>
    <property type="evidence" value="ECO:0007669"/>
    <property type="project" value="TreeGrafter"/>
</dbReference>
<dbReference type="PANTHER" id="PTHR45841">
    <property type="entry name" value="MRNA TURNOVER PROTEIN 4 MRTO4"/>
    <property type="match status" value="1"/>
</dbReference>
<dbReference type="GO" id="GO:0005730">
    <property type="term" value="C:nucleolus"/>
    <property type="evidence" value="ECO:0007669"/>
    <property type="project" value="TreeGrafter"/>
</dbReference>
<dbReference type="Pfam" id="PF17777">
    <property type="entry name" value="RL10P_insert"/>
    <property type="match status" value="1"/>
</dbReference>
<proteinExistence type="inferred from homology"/>
<reference evidence="3 4" key="1">
    <citation type="submission" date="2016-10" db="EMBL/GenBank/DDBJ databases">
        <title>The genome of Paramicrosporidium saccamoebae is the missing link in understanding Cryptomycota and Microsporidia evolution.</title>
        <authorList>
            <person name="Quandt C.A."/>
            <person name="Beaudet D."/>
            <person name="Corsaro D."/>
            <person name="Michel R."/>
            <person name="Corradi N."/>
            <person name="James T."/>
        </authorList>
    </citation>
    <scope>NUCLEOTIDE SEQUENCE [LARGE SCALE GENOMIC DNA]</scope>
    <source>
        <strain evidence="3 4">KSL3</strain>
    </source>
</reference>
<dbReference type="Pfam" id="PF00466">
    <property type="entry name" value="Ribosomal_L10"/>
    <property type="match status" value="1"/>
</dbReference>
<dbReference type="InterPro" id="IPR043141">
    <property type="entry name" value="Ribosomal_uL10-like_sf"/>
</dbReference>
<dbReference type="InterPro" id="IPR040637">
    <property type="entry name" value="Ribosomal_uL10-like_insert"/>
</dbReference>
<evidence type="ECO:0000313" key="4">
    <source>
        <dbReference type="Proteomes" id="UP000240830"/>
    </source>
</evidence>
<organism evidence="3 4">
    <name type="scientific">Paramicrosporidium saccamoebae</name>
    <dbReference type="NCBI Taxonomy" id="1246581"/>
    <lineage>
        <taxon>Eukaryota</taxon>
        <taxon>Fungi</taxon>
        <taxon>Fungi incertae sedis</taxon>
        <taxon>Cryptomycota</taxon>
        <taxon>Cryptomycota incertae sedis</taxon>
        <taxon>Paramicrosporidium</taxon>
    </lineage>
</organism>
<dbReference type="GO" id="GO:0003723">
    <property type="term" value="F:RNA binding"/>
    <property type="evidence" value="ECO:0007669"/>
    <property type="project" value="TreeGrafter"/>
</dbReference>
<dbReference type="InterPro" id="IPR001790">
    <property type="entry name" value="Ribosomal_uL10"/>
</dbReference>
<dbReference type="InterPro" id="IPR051742">
    <property type="entry name" value="Ribosome_Assembly_uL10"/>
</dbReference>
<dbReference type="AlphaFoldDB" id="A0A2H9TMV8"/>
<protein>
    <recommendedName>
        <fullName evidence="2">Large ribosomal subunit protein uL10-like insertion domain-containing protein</fullName>
    </recommendedName>
</protein>
<sequence>MSNPLLTVPYRTTTTTTTTTTQLVAQLILYYDPGDQGYWWKWQSLGEPKLVRISTFGAIFIVNLTKTEKKGREVKGKLVEQIRETATQYPHMYLFRVRNMRNVLFKNIRTESTGRFCIGKNKVMAFALGTEEASECIPGAAQLARRLRGDVGLYFSHDTPETATEMLEKHESADFARTGNKADMTVIVEADPQGLRNVETMQPLSATIEPQLRQAGMPTKLRGGSVLLAADQYVICREGETLTSDQTRLLKCFGIKMASFRVAIVGHLFDGKFEEFQDPFQEDDNVAEMSE</sequence>
<comment type="similarity">
    <text evidence="1">Belongs to the universal ribosomal protein uL10 family.</text>
</comment>
<accession>A0A2H9TMV8</accession>
<dbReference type="SUPFAM" id="SSF160369">
    <property type="entry name" value="Ribosomal protein L10-like"/>
    <property type="match status" value="1"/>
</dbReference>
<evidence type="ECO:0000259" key="2">
    <source>
        <dbReference type="Pfam" id="PF17777"/>
    </source>
</evidence>
<dbReference type="Gene3D" id="3.30.70.1730">
    <property type="match status" value="1"/>
</dbReference>
<dbReference type="EMBL" id="MTSL01000084">
    <property type="protein sequence ID" value="PJF19052.1"/>
    <property type="molecule type" value="Genomic_DNA"/>
</dbReference>
<dbReference type="OrthoDB" id="10262308at2759"/>
<dbReference type="PANTHER" id="PTHR45841:SF1">
    <property type="entry name" value="MRNA TURNOVER PROTEIN 4 HOMOLOG"/>
    <property type="match status" value="1"/>
</dbReference>
<keyword evidence="4" id="KW-1185">Reference proteome</keyword>
<dbReference type="GO" id="GO:0030687">
    <property type="term" value="C:preribosome, large subunit precursor"/>
    <property type="evidence" value="ECO:0007669"/>
    <property type="project" value="TreeGrafter"/>
</dbReference>
<gene>
    <name evidence="3" type="ORF">PSACC_01134</name>
</gene>
<dbReference type="GO" id="GO:0000956">
    <property type="term" value="P:nuclear-transcribed mRNA catabolic process"/>
    <property type="evidence" value="ECO:0007669"/>
    <property type="project" value="TreeGrafter"/>
</dbReference>
<feature type="domain" description="Large ribosomal subunit protein uL10-like insertion" evidence="2">
    <location>
        <begin position="176"/>
        <end position="255"/>
    </location>
</feature>